<dbReference type="RefSeq" id="XP_026680325.1">
    <property type="nucleotide sequence ID" value="XM_026824524.1"/>
</dbReference>
<evidence type="ECO:0000256" key="13">
    <source>
        <dbReference type="ARBA" id="ARBA00023170"/>
    </source>
</evidence>
<dbReference type="GO" id="GO:0004714">
    <property type="term" value="F:transmembrane receptor protein tyrosine kinase activity"/>
    <property type="evidence" value="ECO:0007669"/>
    <property type="project" value="UniProtKB-EC"/>
</dbReference>
<keyword evidence="6" id="KW-0732">Signal</keyword>
<dbReference type="FunFam" id="1.10.510.10:FF:000165">
    <property type="entry name" value="Tyrosine-protein kinase RYK"/>
    <property type="match status" value="1"/>
</dbReference>
<evidence type="ECO:0000256" key="6">
    <source>
        <dbReference type="ARBA" id="ARBA00022729"/>
    </source>
</evidence>
<evidence type="ECO:0000256" key="12">
    <source>
        <dbReference type="ARBA" id="ARBA00023137"/>
    </source>
</evidence>
<dbReference type="InterPro" id="IPR011009">
    <property type="entry name" value="Kinase-like_dom_sf"/>
</dbReference>
<evidence type="ECO:0000313" key="18">
    <source>
        <dbReference type="Proteomes" id="UP000079169"/>
    </source>
</evidence>
<dbReference type="EC" id="2.7.10.1" evidence="2"/>
<evidence type="ECO:0000259" key="17">
    <source>
        <dbReference type="PROSITE" id="PS50814"/>
    </source>
</evidence>
<dbReference type="InterPro" id="IPR050122">
    <property type="entry name" value="RTK"/>
</dbReference>
<evidence type="ECO:0000313" key="19">
    <source>
        <dbReference type="RefSeq" id="XP_026680325.1"/>
    </source>
</evidence>
<dbReference type="KEGG" id="dci:103510493"/>
<keyword evidence="5 15" id="KW-0812">Transmembrane</keyword>
<comment type="subcellular location">
    <subcellularLocation>
        <location evidence="1">Cell membrane</location>
        <topology evidence="1">Single-pass membrane protein</topology>
    </subcellularLocation>
</comment>
<dbReference type="PANTHER" id="PTHR24416">
    <property type="entry name" value="TYROSINE-PROTEIN KINASE RECEPTOR"/>
    <property type="match status" value="1"/>
</dbReference>
<name>A0A3Q0J0S9_DIACI</name>
<dbReference type="PROSITE" id="PS50011">
    <property type="entry name" value="PROTEIN_KINASE_DOM"/>
    <property type="match status" value="1"/>
</dbReference>
<dbReference type="GeneID" id="103510493"/>
<keyword evidence="9" id="KW-0067">ATP-binding</keyword>
<dbReference type="GO" id="GO:0005524">
    <property type="term" value="F:ATP binding"/>
    <property type="evidence" value="ECO:0007669"/>
    <property type="project" value="UniProtKB-KW"/>
</dbReference>
<dbReference type="STRING" id="121845.A0A3Q0J0S9"/>
<keyword evidence="4" id="KW-0808">Transferase</keyword>
<keyword evidence="13" id="KW-0675">Receptor</keyword>
<evidence type="ECO:0000256" key="4">
    <source>
        <dbReference type="ARBA" id="ARBA00022679"/>
    </source>
</evidence>
<evidence type="ECO:0000256" key="8">
    <source>
        <dbReference type="ARBA" id="ARBA00022777"/>
    </source>
</evidence>
<keyword evidence="11 15" id="KW-0472">Membrane</keyword>
<keyword evidence="12" id="KW-0829">Tyrosine-protein kinase</keyword>
<dbReference type="Gene3D" id="2.60.40.2170">
    <property type="entry name" value="Wnt, WIF domain"/>
    <property type="match status" value="1"/>
</dbReference>
<dbReference type="InterPro" id="IPR000719">
    <property type="entry name" value="Prot_kinase_dom"/>
</dbReference>
<keyword evidence="3" id="KW-0597">Phosphoprotein</keyword>
<organism evidence="18 19">
    <name type="scientific">Diaphorina citri</name>
    <name type="common">Asian citrus psyllid</name>
    <dbReference type="NCBI Taxonomy" id="121845"/>
    <lineage>
        <taxon>Eukaryota</taxon>
        <taxon>Metazoa</taxon>
        <taxon>Ecdysozoa</taxon>
        <taxon>Arthropoda</taxon>
        <taxon>Hexapoda</taxon>
        <taxon>Insecta</taxon>
        <taxon>Pterygota</taxon>
        <taxon>Neoptera</taxon>
        <taxon>Paraneoptera</taxon>
        <taxon>Hemiptera</taxon>
        <taxon>Sternorrhyncha</taxon>
        <taxon>Psylloidea</taxon>
        <taxon>Psyllidae</taxon>
        <taxon>Diaphorininae</taxon>
        <taxon>Diaphorina</taxon>
    </lineage>
</organism>
<sequence>MNGSVGRDPPPCRDPSYATTISCVFVLATILQQYRYYRRDLFPSDYHCLGDNENRPVKWLAIESLVHKTFSTASDVLFVDLKVNRKCFNIICFESLVHKTFSTASDVWAFGVLLWELTTLAQQPYAEIDPFEMAASLQDGYRLNQPVNCPDELIFQVSVQFTMVVEMNSGLIVIIKQTMGTVFHNVGHLKFISSLRYNYHPLLHNIIFLILSTNRLIFHFLLCPQLPYSISVESTNKDALINPHLNISSIGSIPTSIQTFSINLPCTGTMNAEVIVLISINVTLSRNSNNVTSLNFKRKKICLRDAGYKIGVPSSSPPAPLPPVINPSSPSPGVVAADLDEPSINVLDEPVSRLHLYNILAICAACVLITVVVIYSCACFVRNKKLRRHGEILQNGSNSSTTGHTPFLLPAPVLNCGATSASSNTSYASFKRRPSYSRLDDRSKDLHEKLSELTIQRCRVRLFSVNMEGTFGRVYRGTYTEEDGVEEEVLVKTVTDNASAVQVSLLLQEGMAMYGLSHKNILTVLGVSIEDHTSPFLIYPYQDYTNLKRFLQKCKLCPEGVAHTLTTQEVVDMCLQIIMGVQYLHKKKLLHKDLATRNCVVDDKLRIQITDNALARDLFPSDYHCLGDNENRPVKWLAIESLVHKTFSTASDVWAFGVLLWELTTLAQQPYAEIDPFEMAASLQDGYRLNQPVNCPDELFSVMAYCWAMNPEGRPTFPQLHSCLQEFHAQLTRYV</sequence>
<dbReference type="InterPro" id="IPR008266">
    <property type="entry name" value="Tyr_kinase_AS"/>
</dbReference>
<dbReference type="PRINTS" id="PR00109">
    <property type="entry name" value="TYRKINASE"/>
</dbReference>
<evidence type="ECO:0000259" key="16">
    <source>
        <dbReference type="PROSITE" id="PS50011"/>
    </source>
</evidence>
<dbReference type="SUPFAM" id="SSF56112">
    <property type="entry name" value="Protein kinase-like (PK-like)"/>
    <property type="match status" value="2"/>
</dbReference>
<proteinExistence type="predicted"/>
<feature type="transmembrane region" description="Helical" evidence="15">
    <location>
        <begin position="356"/>
        <end position="381"/>
    </location>
</feature>
<dbReference type="Pfam" id="PF07714">
    <property type="entry name" value="PK_Tyr_Ser-Thr"/>
    <property type="match status" value="2"/>
</dbReference>
<dbReference type="GO" id="GO:0007409">
    <property type="term" value="P:axonogenesis"/>
    <property type="evidence" value="ECO:0007669"/>
    <property type="project" value="TreeGrafter"/>
</dbReference>
<dbReference type="PANTHER" id="PTHR24416:SF349">
    <property type="entry name" value="TYROSINE-PROTEIN KINASE RYK"/>
    <property type="match status" value="1"/>
</dbReference>
<dbReference type="InterPro" id="IPR001245">
    <property type="entry name" value="Ser-Thr/Tyr_kinase_cat_dom"/>
</dbReference>
<dbReference type="PROSITE" id="PS50814">
    <property type="entry name" value="WIF"/>
    <property type="match status" value="1"/>
</dbReference>
<dbReference type="Gene3D" id="3.30.200.20">
    <property type="entry name" value="Phosphorylase Kinase, domain 1"/>
    <property type="match status" value="1"/>
</dbReference>
<dbReference type="Pfam" id="PF02019">
    <property type="entry name" value="WIF"/>
    <property type="match status" value="1"/>
</dbReference>
<evidence type="ECO:0000256" key="7">
    <source>
        <dbReference type="ARBA" id="ARBA00022741"/>
    </source>
</evidence>
<dbReference type="GO" id="GO:0007169">
    <property type="term" value="P:cell surface receptor protein tyrosine kinase signaling pathway"/>
    <property type="evidence" value="ECO:0007669"/>
    <property type="project" value="TreeGrafter"/>
</dbReference>
<dbReference type="GO" id="GO:0010976">
    <property type="term" value="P:positive regulation of neuron projection development"/>
    <property type="evidence" value="ECO:0007669"/>
    <property type="project" value="TreeGrafter"/>
</dbReference>
<evidence type="ECO:0000256" key="9">
    <source>
        <dbReference type="ARBA" id="ARBA00022840"/>
    </source>
</evidence>
<dbReference type="Proteomes" id="UP000079169">
    <property type="component" value="Unplaced"/>
</dbReference>
<evidence type="ECO:0000256" key="11">
    <source>
        <dbReference type="ARBA" id="ARBA00023136"/>
    </source>
</evidence>
<keyword evidence="8 19" id="KW-0418">Kinase</keyword>
<evidence type="ECO:0000256" key="2">
    <source>
        <dbReference type="ARBA" id="ARBA00011902"/>
    </source>
</evidence>
<dbReference type="PaxDb" id="121845-A0A3Q0J0S9"/>
<keyword evidence="7" id="KW-0547">Nucleotide-binding</keyword>
<dbReference type="InterPro" id="IPR003306">
    <property type="entry name" value="WIF"/>
</dbReference>
<dbReference type="GO" id="GO:0005886">
    <property type="term" value="C:plasma membrane"/>
    <property type="evidence" value="ECO:0007669"/>
    <property type="project" value="UniProtKB-SubCell"/>
</dbReference>
<keyword evidence="10 15" id="KW-1133">Transmembrane helix</keyword>
<evidence type="ECO:0000256" key="10">
    <source>
        <dbReference type="ARBA" id="ARBA00022989"/>
    </source>
</evidence>
<dbReference type="Gene3D" id="1.10.510.10">
    <property type="entry name" value="Transferase(Phosphotransferase) domain 1"/>
    <property type="match status" value="2"/>
</dbReference>
<keyword evidence="18" id="KW-1185">Reference proteome</keyword>
<accession>A0A3Q0J0S9</accession>
<reference evidence="19" key="1">
    <citation type="submission" date="2025-08" db="UniProtKB">
        <authorList>
            <consortium name="RefSeq"/>
        </authorList>
    </citation>
    <scope>IDENTIFICATION</scope>
</reference>
<dbReference type="FunFam" id="3.30.200.20:FF:000502">
    <property type="entry name" value="Tyrosine-protein kinase Drl"/>
    <property type="match status" value="1"/>
</dbReference>
<dbReference type="CDD" id="cd05043">
    <property type="entry name" value="PTK_Ryk"/>
    <property type="match status" value="1"/>
</dbReference>
<evidence type="ECO:0000256" key="5">
    <source>
        <dbReference type="ARBA" id="ARBA00022692"/>
    </source>
</evidence>
<evidence type="ECO:0000256" key="3">
    <source>
        <dbReference type="ARBA" id="ARBA00022553"/>
    </source>
</evidence>
<keyword evidence="14" id="KW-0325">Glycoprotein</keyword>
<dbReference type="AlphaFoldDB" id="A0A3Q0J0S9"/>
<dbReference type="GO" id="GO:0043235">
    <property type="term" value="C:receptor complex"/>
    <property type="evidence" value="ECO:0007669"/>
    <property type="project" value="TreeGrafter"/>
</dbReference>
<feature type="domain" description="WIF" evidence="17">
    <location>
        <begin position="172"/>
        <end position="302"/>
    </location>
</feature>
<evidence type="ECO:0000256" key="15">
    <source>
        <dbReference type="SAM" id="Phobius"/>
    </source>
</evidence>
<feature type="domain" description="Protein kinase" evidence="16">
    <location>
        <begin position="460"/>
        <end position="731"/>
    </location>
</feature>
<gene>
    <name evidence="19" type="primary">LOC103510493</name>
</gene>
<dbReference type="InterPro" id="IPR038677">
    <property type="entry name" value="WIF_sf"/>
</dbReference>
<protein>
    <recommendedName>
        <fullName evidence="2">receptor protein-tyrosine kinase</fullName>
        <ecNumber evidence="2">2.7.10.1</ecNumber>
    </recommendedName>
</protein>
<dbReference type="PROSITE" id="PS00109">
    <property type="entry name" value="PROTEIN_KINASE_TYR"/>
    <property type="match status" value="1"/>
</dbReference>
<dbReference type="SMART" id="SM00469">
    <property type="entry name" value="WIF"/>
    <property type="match status" value="1"/>
</dbReference>
<evidence type="ECO:0000256" key="1">
    <source>
        <dbReference type="ARBA" id="ARBA00004162"/>
    </source>
</evidence>
<dbReference type="GO" id="GO:0051897">
    <property type="term" value="P:positive regulation of phosphatidylinositol 3-kinase/protein kinase B signal transduction"/>
    <property type="evidence" value="ECO:0007669"/>
    <property type="project" value="TreeGrafter"/>
</dbReference>
<evidence type="ECO:0000256" key="14">
    <source>
        <dbReference type="ARBA" id="ARBA00023180"/>
    </source>
</evidence>